<reference evidence="3 4" key="1">
    <citation type="journal article" date="2011" name="Nature">
        <title>A high-resolution map of human evolutionary constraint using 29 mammals.</title>
        <authorList>
            <person name="Lindblad-Toh K."/>
            <person name="Garber M."/>
            <person name="Zuk O."/>
            <person name="Lin M.F."/>
            <person name="Parker B.J."/>
            <person name="Washietl S."/>
            <person name="Kheradpour P."/>
            <person name="Ernst J."/>
            <person name="Jordan G."/>
            <person name="Mauceli E."/>
            <person name="Ward L.D."/>
            <person name="Lowe C.B."/>
            <person name="Holloway A.K."/>
            <person name="Clamp M."/>
            <person name="Gnerre S."/>
            <person name="Alfoldi J."/>
            <person name="Beal K."/>
            <person name="Chang J."/>
            <person name="Clawson H."/>
            <person name="Cuff J."/>
            <person name="Di Palma F."/>
            <person name="Fitzgerald S."/>
            <person name="Flicek P."/>
            <person name="Guttman M."/>
            <person name="Hubisz M.J."/>
            <person name="Jaffe D.B."/>
            <person name="Jungreis I."/>
            <person name="Kent W.J."/>
            <person name="Kostka D."/>
            <person name="Lara M."/>
            <person name="Martins A.L."/>
            <person name="Massingham T."/>
            <person name="Moltke I."/>
            <person name="Raney B.J."/>
            <person name="Rasmussen M.D."/>
            <person name="Robinson J."/>
            <person name="Stark A."/>
            <person name="Vilella A.J."/>
            <person name="Wen J."/>
            <person name="Xie X."/>
            <person name="Zody M.C."/>
            <person name="Baldwin J."/>
            <person name="Bloom T."/>
            <person name="Chin C.W."/>
            <person name="Heiman D."/>
            <person name="Nicol R."/>
            <person name="Nusbaum C."/>
            <person name="Young S."/>
            <person name="Wilkinson J."/>
            <person name="Worley K.C."/>
            <person name="Kovar C.L."/>
            <person name="Muzny D.M."/>
            <person name="Gibbs R.A."/>
            <person name="Cree A."/>
            <person name="Dihn H.H."/>
            <person name="Fowler G."/>
            <person name="Jhangiani S."/>
            <person name="Joshi V."/>
            <person name="Lee S."/>
            <person name="Lewis L.R."/>
            <person name="Nazareth L.V."/>
            <person name="Okwuonu G."/>
            <person name="Santibanez J."/>
            <person name="Warren W.C."/>
            <person name="Mardis E.R."/>
            <person name="Weinstock G.M."/>
            <person name="Wilson R.K."/>
            <person name="Delehaunty K."/>
            <person name="Dooling D."/>
            <person name="Fronik C."/>
            <person name="Fulton L."/>
            <person name="Fulton B."/>
            <person name="Graves T."/>
            <person name="Minx P."/>
            <person name="Sodergren E."/>
            <person name="Birney E."/>
            <person name="Margulies E.H."/>
            <person name="Herrero J."/>
            <person name="Green E.D."/>
            <person name="Haussler D."/>
            <person name="Siepel A."/>
            <person name="Goldman N."/>
            <person name="Pollard K.S."/>
            <person name="Pedersen J.S."/>
            <person name="Lander E.S."/>
            <person name="Kellis M."/>
        </authorList>
    </citation>
    <scope>NUCLEOTIDE SEQUENCE [LARGE SCALE GENOMIC DNA]</scope>
    <source>
        <strain evidence="4">Thorbecke</strain>
    </source>
</reference>
<dbReference type="AlphaFoldDB" id="G1U2V0"/>
<feature type="compositionally biased region" description="Polar residues" evidence="1">
    <location>
        <begin position="149"/>
        <end position="178"/>
    </location>
</feature>
<dbReference type="eggNOG" id="ENOG502QVVG">
    <property type="taxonomic scope" value="Eukaryota"/>
</dbReference>
<dbReference type="Ensembl" id="ENSOCUT00000009632.3">
    <property type="protein sequence ID" value="ENSOCUP00000023703.2"/>
    <property type="gene ID" value="ENSOCUG00000025485.2"/>
</dbReference>
<dbReference type="PANTHER" id="PTHR23045">
    <property type="entry name" value="LEUCINE-RICH REPEAT-CONTAINING PROTEIN 37A"/>
    <property type="match status" value="1"/>
</dbReference>
<dbReference type="STRING" id="9986.ENSOCUP00000023703"/>
<dbReference type="PANTHER" id="PTHR23045:SF9">
    <property type="entry name" value="LEUCINE RICH REPEAT CONTAINING 37A-RELATED"/>
    <property type="match status" value="1"/>
</dbReference>
<evidence type="ECO:0000256" key="1">
    <source>
        <dbReference type="SAM" id="MobiDB-lite"/>
    </source>
</evidence>
<feature type="region of interest" description="Disordered" evidence="1">
    <location>
        <begin position="372"/>
        <end position="411"/>
    </location>
</feature>
<organism evidence="3 4">
    <name type="scientific">Oryctolagus cuniculus</name>
    <name type="common">Rabbit</name>
    <dbReference type="NCBI Taxonomy" id="9986"/>
    <lineage>
        <taxon>Eukaryota</taxon>
        <taxon>Metazoa</taxon>
        <taxon>Chordata</taxon>
        <taxon>Craniata</taxon>
        <taxon>Vertebrata</taxon>
        <taxon>Euteleostomi</taxon>
        <taxon>Mammalia</taxon>
        <taxon>Eutheria</taxon>
        <taxon>Euarchontoglires</taxon>
        <taxon>Glires</taxon>
        <taxon>Lagomorpha</taxon>
        <taxon>Leporidae</taxon>
        <taxon>Oryctolagus</taxon>
    </lineage>
</organism>
<evidence type="ECO:0000313" key="4">
    <source>
        <dbReference type="Proteomes" id="UP000001811"/>
    </source>
</evidence>
<evidence type="ECO:0000313" key="3">
    <source>
        <dbReference type="Ensembl" id="ENSOCUP00000023703.2"/>
    </source>
</evidence>
<dbReference type="Bgee" id="ENSOCUG00000025485">
    <property type="expression patterns" value="Expressed in testis and 15 other cell types or tissues"/>
</dbReference>
<dbReference type="SUPFAM" id="SSF52058">
    <property type="entry name" value="L domain-like"/>
    <property type="match status" value="1"/>
</dbReference>
<reference evidence="3" key="3">
    <citation type="submission" date="2025-09" db="UniProtKB">
        <authorList>
            <consortium name="Ensembl"/>
        </authorList>
    </citation>
    <scope>IDENTIFICATION</scope>
    <source>
        <strain evidence="3">Thorbecke</strain>
    </source>
</reference>
<feature type="compositionally biased region" description="Polar residues" evidence="1">
    <location>
        <begin position="375"/>
        <end position="404"/>
    </location>
</feature>
<dbReference type="Proteomes" id="UP000001811">
    <property type="component" value="Unplaced"/>
</dbReference>
<feature type="compositionally biased region" description="Polar residues" evidence="1">
    <location>
        <begin position="1"/>
        <end position="27"/>
    </location>
</feature>
<feature type="compositionally biased region" description="Polar residues" evidence="1">
    <location>
        <begin position="76"/>
        <end position="97"/>
    </location>
</feature>
<proteinExistence type="predicted"/>
<dbReference type="GeneTree" id="ENSGT00530000063282"/>
<name>G1U2V0_RABIT</name>
<dbReference type="InterPro" id="IPR032675">
    <property type="entry name" value="LRR_dom_sf"/>
</dbReference>
<dbReference type="PaxDb" id="9986-ENSOCUP00000026925"/>
<feature type="domain" description="Leucine-rich repeat-containing protein 37 N-terminal" evidence="2">
    <location>
        <begin position="55"/>
        <end position="127"/>
    </location>
</feature>
<feature type="compositionally biased region" description="Polar residues" evidence="1">
    <location>
        <begin position="54"/>
        <end position="69"/>
    </location>
</feature>
<feature type="compositionally biased region" description="Polar residues" evidence="1">
    <location>
        <begin position="126"/>
        <end position="138"/>
    </location>
</feature>
<reference evidence="3" key="2">
    <citation type="submission" date="2025-08" db="UniProtKB">
        <authorList>
            <consortium name="Ensembl"/>
        </authorList>
    </citation>
    <scope>IDENTIFICATION</scope>
    <source>
        <strain evidence="3">Thorbecke</strain>
    </source>
</reference>
<dbReference type="InParanoid" id="G1U2V0"/>
<protein>
    <recommendedName>
        <fullName evidence="2">Leucine-rich repeat-containing protein 37 N-terminal domain-containing protein</fullName>
    </recommendedName>
</protein>
<dbReference type="HOGENOM" id="CLU_478641_0_0_1"/>
<feature type="domain" description="Leucine-rich repeat-containing protein 37 N-terminal" evidence="2">
    <location>
        <begin position="219"/>
        <end position="288"/>
    </location>
</feature>
<evidence type="ECO:0000259" key="2">
    <source>
        <dbReference type="Pfam" id="PF15779"/>
    </source>
</evidence>
<dbReference type="InterPro" id="IPR032754">
    <property type="entry name" value="LRRC37_N"/>
</dbReference>
<dbReference type="Pfam" id="PF15779">
    <property type="entry name" value="LRRC37"/>
    <property type="match status" value="5"/>
</dbReference>
<sequence length="617" mass="67288">HQCITLSKQTSPETGPFSTQNDATAQPSEYAEEVSPSVAQQGAPAQPSGLPVNTEYSSSNQEQPAQPSESPEIKPSRTQTPQIQKGTDWSPDQNQVHRYNLPNVTIKPADVALTITPEPTMERDSSPVQQEGSAQTPGPSVETEPYISDQEQPTQYVESSVENKPSPAQQETPYQTLGPSLETEASPAQQEPPEPTPVPSAETEPSPFQQAPRAHTARPSVEAEPSPHEQDQPPTEGVTQSPIHQEVTVPTLGHNQAQYPTLPHITVQPLDTVLTINAKRTRKAEHSTALKKTKVPPVLHEGVLSQPDQVQAQHPTLTEVTVQPFDVELTLTPESVVEGEPLPTMQETSGQPPGPHNEVVYQPPVYYEMVVPKPSQDQTPHPMSPSGTAEPSKLESTITQVPTTQDEHSTAFKSISPPPYPMYPEVTFSPPVQIQTQYTNLPQVTVKPLDLEITQTPQRTTEATPSTTIVIAQPSKMELTITLVPTAKAGHSPSLKKTTDLHPGQVQTQHSTLTEVTDQPLNAAATINVCELCTCKDETLSCTGLSPVQKLHKVPVPEPNSYNGTFSILNFQGNSISFIDENVWKAYRWAETLILSENDLTELHKDSFEGLLSLQHL</sequence>
<feature type="region of interest" description="Disordered" evidence="1">
    <location>
        <begin position="341"/>
        <end position="360"/>
    </location>
</feature>
<feature type="domain" description="Leucine-rich repeat-containing protein 37 N-terminal" evidence="2">
    <location>
        <begin position="498"/>
        <end position="527"/>
    </location>
</feature>
<feature type="region of interest" description="Disordered" evidence="1">
    <location>
        <begin position="1"/>
        <end position="241"/>
    </location>
</feature>
<accession>G1U2V0</accession>
<dbReference type="InterPro" id="IPR015753">
    <property type="entry name" value="LRRC37"/>
</dbReference>
<keyword evidence="4" id="KW-1185">Reference proteome</keyword>
<feature type="domain" description="Leucine-rich repeat-containing protein 37 N-terminal" evidence="2">
    <location>
        <begin position="419"/>
        <end position="467"/>
    </location>
</feature>
<feature type="domain" description="Leucine-rich repeat-containing protein 37 N-terminal" evidence="2">
    <location>
        <begin position="338"/>
        <end position="410"/>
    </location>
</feature>
<dbReference type="Gene3D" id="3.80.10.10">
    <property type="entry name" value="Ribonuclease Inhibitor"/>
    <property type="match status" value="1"/>
</dbReference>